<dbReference type="KEGG" id="nte:NEUTE1DRAFT144881"/>
<organism evidence="2 3">
    <name type="scientific">Neurospora tetrasperma (strain FGSC 2508 / ATCC MYA-4615 / P0657)</name>
    <dbReference type="NCBI Taxonomy" id="510951"/>
    <lineage>
        <taxon>Eukaryota</taxon>
        <taxon>Fungi</taxon>
        <taxon>Dikarya</taxon>
        <taxon>Ascomycota</taxon>
        <taxon>Pezizomycotina</taxon>
        <taxon>Sordariomycetes</taxon>
        <taxon>Sordariomycetidae</taxon>
        <taxon>Sordariales</taxon>
        <taxon>Sordariaceae</taxon>
        <taxon>Neurospora</taxon>
    </lineage>
</organism>
<evidence type="ECO:0000313" key="3">
    <source>
        <dbReference type="Proteomes" id="UP000008065"/>
    </source>
</evidence>
<dbReference type="HOGENOM" id="CLU_2518693_0_0_1"/>
<name>F8MGX4_NEUT8</name>
<keyword evidence="3" id="KW-1185">Reference proteome</keyword>
<feature type="compositionally biased region" description="Polar residues" evidence="1">
    <location>
        <begin position="7"/>
        <end position="25"/>
    </location>
</feature>
<dbReference type="EMBL" id="GL891303">
    <property type="protein sequence ID" value="EGO58693.1"/>
    <property type="molecule type" value="Genomic_DNA"/>
</dbReference>
<proteinExistence type="predicted"/>
<accession>F8MGX4</accession>
<dbReference type="AlphaFoldDB" id="F8MGX4"/>
<protein>
    <submittedName>
        <fullName evidence="2">Uncharacterized protein</fullName>
    </submittedName>
</protein>
<evidence type="ECO:0000256" key="1">
    <source>
        <dbReference type="SAM" id="MobiDB-lite"/>
    </source>
</evidence>
<feature type="region of interest" description="Disordered" evidence="1">
    <location>
        <begin position="1"/>
        <end position="25"/>
    </location>
</feature>
<gene>
    <name evidence="2" type="ORF">NEUTE1DRAFT_144881</name>
</gene>
<dbReference type="RefSeq" id="XP_009849023.1">
    <property type="nucleotide sequence ID" value="XM_009850721.1"/>
</dbReference>
<dbReference type="Proteomes" id="UP000008065">
    <property type="component" value="Unassembled WGS sequence"/>
</dbReference>
<evidence type="ECO:0000313" key="2">
    <source>
        <dbReference type="EMBL" id="EGO58693.1"/>
    </source>
</evidence>
<dbReference type="GeneID" id="20826513"/>
<dbReference type="VEuPathDB" id="FungiDB:NEUTE1DRAFT_144881"/>
<sequence length="85" mass="10359">SSRLHHQYNLNQSHRSNNIKTTPTDRNGFCYQRNHCRVQRRSFHCHRDSHLGPGAQEFHHQLRQDFHPLSACGRHHREYQRQRHD</sequence>
<reference evidence="3" key="1">
    <citation type="journal article" date="2011" name="Genetics">
        <title>Massive changes in genome architecture accompany the transition to self-fertility in the filamentous fungus Neurospora tetrasperma.</title>
        <authorList>
            <person name="Ellison C.E."/>
            <person name="Stajich J.E."/>
            <person name="Jacobson D.J."/>
            <person name="Natvig D.O."/>
            <person name="Lapidus A."/>
            <person name="Foster B."/>
            <person name="Aerts A."/>
            <person name="Riley R."/>
            <person name="Lindquist E.A."/>
            <person name="Grigoriev I.V."/>
            <person name="Taylor J.W."/>
        </authorList>
    </citation>
    <scope>NUCLEOTIDE SEQUENCE [LARGE SCALE GENOMIC DNA]</scope>
    <source>
        <strain evidence="3">FGSC 2508 / P0657</strain>
    </source>
</reference>
<feature type="non-terminal residue" evidence="2">
    <location>
        <position position="1"/>
    </location>
</feature>